<organism evidence="2 3">
    <name type="scientific">Papaver atlanticum</name>
    <dbReference type="NCBI Taxonomy" id="357466"/>
    <lineage>
        <taxon>Eukaryota</taxon>
        <taxon>Viridiplantae</taxon>
        <taxon>Streptophyta</taxon>
        <taxon>Embryophyta</taxon>
        <taxon>Tracheophyta</taxon>
        <taxon>Spermatophyta</taxon>
        <taxon>Magnoliopsida</taxon>
        <taxon>Ranunculales</taxon>
        <taxon>Papaveraceae</taxon>
        <taxon>Papaveroideae</taxon>
        <taxon>Papaver</taxon>
    </lineage>
</organism>
<dbReference type="Pfam" id="PF23247">
    <property type="entry name" value="LRR_RPS2"/>
    <property type="match status" value="2"/>
</dbReference>
<dbReference type="EMBL" id="JAJJMB010010543">
    <property type="protein sequence ID" value="KAI3907999.1"/>
    <property type="molecule type" value="Genomic_DNA"/>
</dbReference>
<gene>
    <name evidence="2" type="ORF">MKW98_003644</name>
</gene>
<dbReference type="InterPro" id="IPR050905">
    <property type="entry name" value="Plant_NBS-LRR"/>
</dbReference>
<dbReference type="PANTHER" id="PTHR33463">
    <property type="entry name" value="NB-ARC DOMAIN-CONTAINING PROTEIN-RELATED"/>
    <property type="match status" value="1"/>
</dbReference>
<evidence type="ECO:0000313" key="2">
    <source>
        <dbReference type="EMBL" id="KAI3907999.1"/>
    </source>
</evidence>
<name>A0AAD4SK76_9MAGN</name>
<feature type="domain" description="Disease resistance protein At4g27190-like leucine-rich repeats" evidence="1">
    <location>
        <begin position="5"/>
        <end position="146"/>
    </location>
</feature>
<feature type="non-terminal residue" evidence="2">
    <location>
        <position position="1"/>
    </location>
</feature>
<dbReference type="SUPFAM" id="SSF52047">
    <property type="entry name" value="RNI-like"/>
    <property type="match status" value="1"/>
</dbReference>
<dbReference type="InterPro" id="IPR057135">
    <property type="entry name" value="At4g27190-like_LRR"/>
</dbReference>
<reference evidence="2" key="1">
    <citation type="submission" date="2022-04" db="EMBL/GenBank/DDBJ databases">
        <title>A functionally conserved STORR gene fusion in Papaver species that diverged 16.8 million years ago.</title>
        <authorList>
            <person name="Catania T."/>
        </authorList>
    </citation>
    <scope>NUCLEOTIDE SEQUENCE</scope>
    <source>
        <strain evidence="2">S-188037</strain>
    </source>
</reference>
<protein>
    <recommendedName>
        <fullName evidence="1">Disease resistance protein At4g27190-like leucine-rich repeats domain-containing protein</fullName>
    </recommendedName>
</protein>
<sequence>KLYLHSLSNLKGIAHGQIPAEFFNKLKLMELKECQELVCIFPPDTLVKFKSLKVLRVENCGKLTEGFLLGKVGSDDPAVTFPELIDIYLKKLPKLMTIWKGVGSVENLGKLKIMEVESCNLLKYLFTSTMVIALQQLERLVISDCRSMVSIVVALEEDQDVLLPPQIFSNLRELIIKQCHSLTKLFPGGRLSKLQLLEVNDCGELEEILQVNQDERKNFDEEKYVFPQLEQLYLYELPSLKTICKGTIRNGSFKKLRKFGMSNCGNLKKLCFPASLVLNGSLSFLEYISVVGCKSLEAIIYDDNENVQEKPPPQEILPEVTELIFRGLPNLEMVVKGARMSSKSFKNLEKVKVEDCNIMTHLFPMNLLGPGGLPKLKHFQLGDCSKMESIFYDDNHGVKKAKSTAEEKQQQHRLSELIKVQPGQTLPQWPCLETIVVKNCDNLNELEWKSQQSKTLSQSLLK</sequence>
<dbReference type="Proteomes" id="UP001202328">
    <property type="component" value="Unassembled WGS sequence"/>
</dbReference>
<comment type="caution">
    <text evidence="2">The sequence shown here is derived from an EMBL/GenBank/DDBJ whole genome shotgun (WGS) entry which is preliminary data.</text>
</comment>
<dbReference type="InterPro" id="IPR032675">
    <property type="entry name" value="LRR_dom_sf"/>
</dbReference>
<feature type="non-terminal residue" evidence="2">
    <location>
        <position position="462"/>
    </location>
</feature>
<evidence type="ECO:0000313" key="3">
    <source>
        <dbReference type="Proteomes" id="UP001202328"/>
    </source>
</evidence>
<dbReference type="PANTHER" id="PTHR33463:SF203">
    <property type="entry name" value="AAA+ ATPASE DOMAIN-CONTAINING PROTEIN"/>
    <property type="match status" value="1"/>
</dbReference>
<keyword evidence="3" id="KW-1185">Reference proteome</keyword>
<accession>A0AAD4SK76</accession>
<feature type="domain" description="Disease resistance protein At4g27190-like leucine-rich repeats" evidence="1">
    <location>
        <begin position="164"/>
        <end position="276"/>
    </location>
</feature>
<dbReference type="AlphaFoldDB" id="A0AAD4SK76"/>
<dbReference type="Gene3D" id="3.80.10.10">
    <property type="entry name" value="Ribonuclease Inhibitor"/>
    <property type="match status" value="2"/>
</dbReference>
<proteinExistence type="predicted"/>
<evidence type="ECO:0000259" key="1">
    <source>
        <dbReference type="Pfam" id="PF23247"/>
    </source>
</evidence>